<evidence type="ECO:0000313" key="1">
    <source>
        <dbReference type="EMBL" id="MBB5044035.1"/>
    </source>
</evidence>
<sequence length="203" mass="21716">MQKNFTPEPGINASAAGECFSIVRVLDRLEEVESVLAALYMMAADLDNDTQIGAIRHIITTGEDALAFAKGPLENNAGRLRFVAEKMRAGVVASEPASSAKPVKKVTSDPLIAAIRAYRKGEAAFNGIKEDDWAALGGETEVIRKTYGEPLGVLEQWRAPATTREAAIEALRFAHEENKDCDASASAAAMTAAALAFFESEEV</sequence>
<dbReference type="RefSeq" id="WP_184145393.1">
    <property type="nucleotide sequence ID" value="NZ_JACHIK010000013.1"/>
</dbReference>
<evidence type="ECO:0000313" key="2">
    <source>
        <dbReference type="Proteomes" id="UP000535406"/>
    </source>
</evidence>
<gene>
    <name evidence="1" type="ORF">HNQ66_003448</name>
</gene>
<dbReference type="AlphaFoldDB" id="A0A7W7YX90"/>
<comment type="caution">
    <text evidence="1">The sequence shown here is derived from an EMBL/GenBank/DDBJ whole genome shotgun (WGS) entry which is preliminary data.</text>
</comment>
<accession>A0A7W7YX90</accession>
<dbReference type="EMBL" id="JACHIK010000013">
    <property type="protein sequence ID" value="MBB5044035.1"/>
    <property type="molecule type" value="Genomic_DNA"/>
</dbReference>
<proteinExistence type="predicted"/>
<protein>
    <submittedName>
        <fullName evidence="1">Uncharacterized protein</fullName>
    </submittedName>
</protein>
<name>A0A7W7YX90_9HYPH</name>
<organism evidence="1 2">
    <name type="scientific">Shinella fusca</name>
    <dbReference type="NCBI Taxonomy" id="544480"/>
    <lineage>
        <taxon>Bacteria</taxon>
        <taxon>Pseudomonadati</taxon>
        <taxon>Pseudomonadota</taxon>
        <taxon>Alphaproteobacteria</taxon>
        <taxon>Hyphomicrobiales</taxon>
        <taxon>Rhizobiaceae</taxon>
        <taxon>Shinella</taxon>
    </lineage>
</organism>
<keyword evidence="2" id="KW-1185">Reference proteome</keyword>
<reference evidence="1 2" key="1">
    <citation type="submission" date="2020-08" db="EMBL/GenBank/DDBJ databases">
        <title>Genomic Encyclopedia of Type Strains, Phase IV (KMG-IV): sequencing the most valuable type-strain genomes for metagenomic binning, comparative biology and taxonomic classification.</title>
        <authorList>
            <person name="Goeker M."/>
        </authorList>
    </citation>
    <scope>NUCLEOTIDE SEQUENCE [LARGE SCALE GENOMIC DNA]</scope>
    <source>
        <strain evidence="1 2">DSM 21319</strain>
    </source>
</reference>
<dbReference type="Proteomes" id="UP000535406">
    <property type="component" value="Unassembled WGS sequence"/>
</dbReference>